<dbReference type="InterPro" id="IPR025110">
    <property type="entry name" value="AMP-bd_C"/>
</dbReference>
<keyword evidence="1" id="KW-0472">Membrane</keyword>
<dbReference type="InterPro" id="IPR042099">
    <property type="entry name" value="ANL_N_sf"/>
</dbReference>
<evidence type="ECO:0000313" key="5">
    <source>
        <dbReference type="Proteomes" id="UP000642910"/>
    </source>
</evidence>
<evidence type="ECO:0000259" key="3">
    <source>
        <dbReference type="Pfam" id="PF13193"/>
    </source>
</evidence>
<name>A0ABS0F278_9BACL</name>
<dbReference type="Gene3D" id="3.40.50.12780">
    <property type="entry name" value="N-terminal domain of ligase-like"/>
    <property type="match status" value="1"/>
</dbReference>
<feature type="domain" description="AMP-dependent synthetase/ligase" evidence="2">
    <location>
        <begin position="30"/>
        <end position="415"/>
    </location>
</feature>
<dbReference type="SUPFAM" id="SSF56801">
    <property type="entry name" value="Acetyl-CoA synthetase-like"/>
    <property type="match status" value="1"/>
</dbReference>
<dbReference type="PROSITE" id="PS00455">
    <property type="entry name" value="AMP_BINDING"/>
    <property type="match status" value="1"/>
</dbReference>
<dbReference type="EMBL" id="JADPKZ010000036">
    <property type="protein sequence ID" value="MBF8377394.1"/>
    <property type="molecule type" value="Genomic_DNA"/>
</dbReference>
<dbReference type="PANTHER" id="PTHR43767:SF9">
    <property type="entry name" value="LONG-CHAIN-FATTY-ACID--COA LIGASE"/>
    <property type="match status" value="1"/>
</dbReference>
<dbReference type="PANTHER" id="PTHR43767">
    <property type="entry name" value="LONG-CHAIN-FATTY-ACID--COA LIGASE"/>
    <property type="match status" value="1"/>
</dbReference>
<dbReference type="InterPro" id="IPR045851">
    <property type="entry name" value="AMP-bd_C_sf"/>
</dbReference>
<feature type="transmembrane region" description="Helical" evidence="1">
    <location>
        <begin position="250"/>
        <end position="271"/>
    </location>
</feature>
<gene>
    <name evidence="4" type="ORF">IW967_05840</name>
</gene>
<organism evidence="4 5">
    <name type="scientific">Alicyclobacillus mali</name>
    <name type="common">ex Roth et al. 2021</name>
    <dbReference type="NCBI Taxonomy" id="1123961"/>
    <lineage>
        <taxon>Bacteria</taxon>
        <taxon>Bacillati</taxon>
        <taxon>Bacillota</taxon>
        <taxon>Bacilli</taxon>
        <taxon>Bacillales</taxon>
        <taxon>Alicyclobacillaceae</taxon>
        <taxon>Alicyclobacillus</taxon>
    </lineage>
</organism>
<keyword evidence="5" id="KW-1185">Reference proteome</keyword>
<dbReference type="RefSeq" id="WP_195867368.1">
    <property type="nucleotide sequence ID" value="NZ_JADPKZ010000036.1"/>
</dbReference>
<evidence type="ECO:0000259" key="2">
    <source>
        <dbReference type="Pfam" id="PF00501"/>
    </source>
</evidence>
<dbReference type="GO" id="GO:0016874">
    <property type="term" value="F:ligase activity"/>
    <property type="evidence" value="ECO:0007669"/>
    <property type="project" value="UniProtKB-KW"/>
</dbReference>
<keyword evidence="1" id="KW-1133">Transmembrane helix</keyword>
<sequence>MERPWLKHYPPEVPSTYDYPQENLASFVLRSAEAYPDRPALWFFGFKMTYRELLDACCRFANAMRAIPLNKGDRVAIMLPNCPQAVIAYYGSLLAGLTVVQHNPMYTPRELKHQLEDCGARVLVTLDELWSRVEAVEGELPIEYYVVTSIRDYLPPVKSLLYPLQMSRQGGVPKVPYGTRVLAWKHCLASAASDLPKVEIDPMEDIALIQYTGGTTGVPKGAMLTHYNLVANAIQSALWTYKLQRGKERYLAVLPFFHVFGMTVLMNQSMYTGGMLILVPRFQAEQVLKLIHEFKPTVFPGTPTMYIALMNHPNRARYDLSSIEVCVSGAAPLPHEVQAQWEKLTGGKLVEGYGLTEASPITHANNFWAERKPGSIGIPFPDTEARVVDPDGKPLPVGEIGELAVRGPQVMKGYWNRPDETASVLRNGWLVTGDLAKMDEDGYFYIVDRKKDIIIAGGYNIYPREVEEVLYEHPAVAEAAVVGVEDPYRGQTVKAFIQLKPGMLVTEQELDEWCRANLAAYKVPRAYEFRDSLPKSAVGKILRRALTEEATRQA</sequence>
<dbReference type="CDD" id="cd05936">
    <property type="entry name" value="FC-FACS_FadD_like"/>
    <property type="match status" value="1"/>
</dbReference>
<dbReference type="InterPro" id="IPR020845">
    <property type="entry name" value="AMP-binding_CS"/>
</dbReference>
<accession>A0ABS0F278</accession>
<proteinExistence type="predicted"/>
<dbReference type="Proteomes" id="UP000642910">
    <property type="component" value="Unassembled WGS sequence"/>
</dbReference>
<evidence type="ECO:0000256" key="1">
    <source>
        <dbReference type="SAM" id="Phobius"/>
    </source>
</evidence>
<keyword evidence="4" id="KW-0436">Ligase</keyword>
<dbReference type="Gene3D" id="3.30.300.30">
    <property type="match status" value="1"/>
</dbReference>
<dbReference type="InterPro" id="IPR000873">
    <property type="entry name" value="AMP-dep_synth/lig_dom"/>
</dbReference>
<evidence type="ECO:0000313" key="4">
    <source>
        <dbReference type="EMBL" id="MBF8377394.1"/>
    </source>
</evidence>
<keyword evidence="1" id="KW-0812">Transmembrane</keyword>
<comment type="caution">
    <text evidence="4">The sequence shown here is derived from an EMBL/GenBank/DDBJ whole genome shotgun (WGS) entry which is preliminary data.</text>
</comment>
<dbReference type="NCBIfam" id="NF004837">
    <property type="entry name" value="PRK06187.1"/>
    <property type="match status" value="1"/>
</dbReference>
<feature type="domain" description="AMP-binding enzyme C-terminal" evidence="3">
    <location>
        <begin position="465"/>
        <end position="540"/>
    </location>
</feature>
<dbReference type="Pfam" id="PF00501">
    <property type="entry name" value="AMP-binding"/>
    <property type="match status" value="1"/>
</dbReference>
<dbReference type="Pfam" id="PF13193">
    <property type="entry name" value="AMP-binding_C"/>
    <property type="match status" value="1"/>
</dbReference>
<reference evidence="4 5" key="1">
    <citation type="submission" date="2020-11" db="EMBL/GenBank/DDBJ databases">
        <title>Genomic insight of Alicyclobacillus mali FL 18 reveals a new arsenic-resistant strain, with potential in environmental biotechnology.</title>
        <authorList>
            <person name="Fiorentino G."/>
            <person name="Gallo G."/>
            <person name="Aulitto M."/>
        </authorList>
    </citation>
    <scope>NUCLEOTIDE SEQUENCE [LARGE SCALE GENOMIC DNA]</scope>
    <source>
        <strain evidence="4 5">FL 18</strain>
    </source>
</reference>
<protein>
    <submittedName>
        <fullName evidence="4">Long-chain fatty acid--CoA ligase</fullName>
    </submittedName>
</protein>
<dbReference type="InterPro" id="IPR050237">
    <property type="entry name" value="ATP-dep_AMP-bd_enzyme"/>
</dbReference>